<dbReference type="CDD" id="cd05283">
    <property type="entry name" value="CAD1"/>
    <property type="match status" value="1"/>
</dbReference>
<proteinExistence type="inferred from homology"/>
<dbReference type="Pfam" id="PF00107">
    <property type="entry name" value="ADH_zinc_N"/>
    <property type="match status" value="1"/>
</dbReference>
<dbReference type="SUPFAM" id="SSF50129">
    <property type="entry name" value="GroES-like"/>
    <property type="match status" value="1"/>
</dbReference>
<keyword evidence="3 5" id="KW-0862">Zinc</keyword>
<keyword evidence="4" id="KW-0560">Oxidoreductase</keyword>
<evidence type="ECO:0000256" key="5">
    <source>
        <dbReference type="RuleBase" id="RU361277"/>
    </source>
</evidence>
<dbReference type="PROSITE" id="PS00059">
    <property type="entry name" value="ADH_ZINC"/>
    <property type="match status" value="1"/>
</dbReference>
<name>A0A0S8FRH9_UNCW3</name>
<evidence type="ECO:0000256" key="3">
    <source>
        <dbReference type="ARBA" id="ARBA00022833"/>
    </source>
</evidence>
<dbReference type="EMBL" id="LJUJ01000050">
    <property type="protein sequence ID" value="KPK62173.1"/>
    <property type="molecule type" value="Genomic_DNA"/>
</dbReference>
<reference evidence="7 8" key="1">
    <citation type="journal article" date="2015" name="Microbiome">
        <title>Genomic resolution of linkages in carbon, nitrogen, and sulfur cycling among widespread estuary sediment bacteria.</title>
        <authorList>
            <person name="Baker B.J."/>
            <person name="Lazar C.S."/>
            <person name="Teske A.P."/>
            <person name="Dick G.J."/>
        </authorList>
    </citation>
    <scope>NUCLEOTIDE SEQUENCE [LARGE SCALE GENOMIC DNA]</scope>
    <source>
        <strain evidence="7">SM23_42</strain>
    </source>
</reference>
<dbReference type="GO" id="GO:0008106">
    <property type="term" value="F:alcohol dehydrogenase (NADP+) activity"/>
    <property type="evidence" value="ECO:0007669"/>
    <property type="project" value="UniProtKB-ARBA"/>
</dbReference>
<dbReference type="PANTHER" id="PTHR42683">
    <property type="entry name" value="ALDEHYDE REDUCTASE"/>
    <property type="match status" value="1"/>
</dbReference>
<evidence type="ECO:0000259" key="6">
    <source>
        <dbReference type="SMART" id="SM00829"/>
    </source>
</evidence>
<evidence type="ECO:0000256" key="2">
    <source>
        <dbReference type="ARBA" id="ARBA00022723"/>
    </source>
</evidence>
<dbReference type="AlphaFoldDB" id="A0A0S8FRH9"/>
<dbReference type="InterPro" id="IPR047109">
    <property type="entry name" value="CAD-like"/>
</dbReference>
<protein>
    <recommendedName>
        <fullName evidence="6">Enoyl reductase (ER) domain-containing protein</fullName>
    </recommendedName>
</protein>
<feature type="domain" description="Enoyl reductase (ER)" evidence="6">
    <location>
        <begin position="19"/>
        <end position="338"/>
    </location>
</feature>
<dbReference type="InterPro" id="IPR013154">
    <property type="entry name" value="ADH-like_N"/>
</dbReference>
<dbReference type="GO" id="GO:0008270">
    <property type="term" value="F:zinc ion binding"/>
    <property type="evidence" value="ECO:0007669"/>
    <property type="project" value="InterPro"/>
</dbReference>
<dbReference type="STRING" id="1703779.AMJ83_11505"/>
<evidence type="ECO:0000313" key="8">
    <source>
        <dbReference type="Proteomes" id="UP000051373"/>
    </source>
</evidence>
<comment type="cofactor">
    <cofactor evidence="1 5">
        <name>Zn(2+)</name>
        <dbReference type="ChEBI" id="CHEBI:29105"/>
    </cofactor>
</comment>
<dbReference type="InterPro" id="IPR036291">
    <property type="entry name" value="NAD(P)-bd_dom_sf"/>
</dbReference>
<dbReference type="SMART" id="SM00829">
    <property type="entry name" value="PKS_ER"/>
    <property type="match status" value="1"/>
</dbReference>
<evidence type="ECO:0000313" key="7">
    <source>
        <dbReference type="EMBL" id="KPK62173.1"/>
    </source>
</evidence>
<comment type="caution">
    <text evidence="7">The sequence shown here is derived from an EMBL/GenBank/DDBJ whole genome shotgun (WGS) entry which is preliminary data.</text>
</comment>
<keyword evidence="2 5" id="KW-0479">Metal-binding</keyword>
<dbReference type="Pfam" id="PF08240">
    <property type="entry name" value="ADH_N"/>
    <property type="match status" value="1"/>
</dbReference>
<dbReference type="Proteomes" id="UP000051373">
    <property type="component" value="Unassembled WGS sequence"/>
</dbReference>
<dbReference type="Gene3D" id="3.90.180.10">
    <property type="entry name" value="Medium-chain alcohol dehydrogenases, catalytic domain"/>
    <property type="match status" value="1"/>
</dbReference>
<organism evidence="7 8">
    <name type="scientific">candidate division WOR_3 bacterium SM23_42</name>
    <dbReference type="NCBI Taxonomy" id="1703779"/>
    <lineage>
        <taxon>Bacteria</taxon>
        <taxon>Bacteria division WOR-3</taxon>
    </lineage>
</organism>
<dbReference type="InterPro" id="IPR011032">
    <property type="entry name" value="GroES-like_sf"/>
</dbReference>
<sequence length="340" mass="36993">MDRKKSLSTIRGYAVSARGKSLRQRTFKAPKLGEHDVRVSVTHCGVCHTDVSAIDDYYGITTYPFVPGHEIVGHVSAVGKAARGFKEGDRIGIGWQGRSCMKCEWCLSGQEHLCMDIVKAATWDPYGGFSSSVMADSRFAYHLPQAMRPEVAAVLLCGGISVYSPLRTYAKGSASKIGIVGVGGLGHLALQVAHAMGCEVTAISSSPEKKEEALGFGADHFIDSNDKDALRQVEFGFDLLLCTASGGVDWYALLETLKKKGKMILVGFPIIDLKPIDLVAHELSITGSFIGSRTTMKEMLKFAQAHGIKPKIELMPMSQVNKAIQRVKENKARYRIVLVN</sequence>
<dbReference type="InterPro" id="IPR020843">
    <property type="entry name" value="ER"/>
</dbReference>
<evidence type="ECO:0000256" key="4">
    <source>
        <dbReference type="ARBA" id="ARBA00023002"/>
    </source>
</evidence>
<gene>
    <name evidence="7" type="ORF">AMJ83_11505</name>
</gene>
<dbReference type="InterPro" id="IPR013149">
    <property type="entry name" value="ADH-like_C"/>
</dbReference>
<accession>A0A0S8FRH9</accession>
<evidence type="ECO:0000256" key="1">
    <source>
        <dbReference type="ARBA" id="ARBA00001947"/>
    </source>
</evidence>
<dbReference type="InterPro" id="IPR002328">
    <property type="entry name" value="ADH_Zn_CS"/>
</dbReference>
<comment type="similarity">
    <text evidence="5">Belongs to the zinc-containing alcohol dehydrogenase family.</text>
</comment>
<dbReference type="Gene3D" id="3.40.50.720">
    <property type="entry name" value="NAD(P)-binding Rossmann-like Domain"/>
    <property type="match status" value="1"/>
</dbReference>
<dbReference type="FunFam" id="3.40.50.720:FF:000022">
    <property type="entry name" value="Cinnamyl alcohol dehydrogenase"/>
    <property type="match status" value="1"/>
</dbReference>
<dbReference type="SUPFAM" id="SSF51735">
    <property type="entry name" value="NAD(P)-binding Rossmann-fold domains"/>
    <property type="match status" value="1"/>
</dbReference>